<dbReference type="EMBL" id="VUMB01000040">
    <property type="protein sequence ID" value="MSS41556.1"/>
    <property type="molecule type" value="Genomic_DNA"/>
</dbReference>
<dbReference type="RefSeq" id="WP_009249406.1">
    <property type="nucleotide sequence ID" value="NZ_AP024846.1"/>
</dbReference>
<name>A0A844F843_CLOSV</name>
<reference evidence="3 4" key="1">
    <citation type="submission" date="2019-08" db="EMBL/GenBank/DDBJ databases">
        <title>In-depth cultivation of the pig gut microbiome towards novel bacterial diversity and tailored functional studies.</title>
        <authorList>
            <person name="Wylensek D."/>
            <person name="Hitch T.C.A."/>
            <person name="Clavel T."/>
        </authorList>
    </citation>
    <scope>NUCLEOTIDE SEQUENCE [LARGE SCALE GENOMIC DNA]</scope>
    <source>
        <strain evidence="3 4">BL-389-WT-3D</strain>
    </source>
</reference>
<feature type="transmembrane region" description="Helical" evidence="2">
    <location>
        <begin position="105"/>
        <end position="121"/>
    </location>
</feature>
<feature type="transmembrane region" description="Helical" evidence="2">
    <location>
        <begin position="127"/>
        <end position="147"/>
    </location>
</feature>
<sequence length="256" mass="27086">MDEVMSMGNELIGKVGDNSSIFLAGTYRPSMAVLIVTFVVGLLICLFGLKLMRLLAAIVGFVLGAVAGVAAAVAMGLTGTTFLIALLAGAVIIGLLSIFLRKIGIFLLVLCYGFGVCAAVINPSSMIMYIICIGIAVVLAVLSVLYIEPIVVVVTGISGGLCAGMAAASLIGMEKNNLVGYGISIVLAVAGIIVQFMMHSRKIGKKEEVYSKKVKEEVSRESEVEKARMILEEDEEDEVSAQEESDDDIEIIEEDI</sequence>
<evidence type="ECO:0000256" key="2">
    <source>
        <dbReference type="SAM" id="Phobius"/>
    </source>
</evidence>
<keyword evidence="2 3" id="KW-0812">Transmembrane</keyword>
<protein>
    <submittedName>
        <fullName evidence="3">Transmembrane protein</fullName>
    </submittedName>
</protein>
<feature type="transmembrane region" description="Helical" evidence="2">
    <location>
        <begin position="152"/>
        <end position="172"/>
    </location>
</feature>
<feature type="transmembrane region" description="Helical" evidence="2">
    <location>
        <begin position="178"/>
        <end position="198"/>
    </location>
</feature>
<gene>
    <name evidence="3" type="ORF">FYJ37_14765</name>
</gene>
<evidence type="ECO:0000256" key="1">
    <source>
        <dbReference type="SAM" id="MobiDB-lite"/>
    </source>
</evidence>
<feature type="transmembrane region" description="Helical" evidence="2">
    <location>
        <begin position="27"/>
        <end position="47"/>
    </location>
</feature>
<comment type="caution">
    <text evidence="3">The sequence shown here is derived from an EMBL/GenBank/DDBJ whole genome shotgun (WGS) entry which is preliminary data.</text>
</comment>
<feature type="region of interest" description="Disordered" evidence="1">
    <location>
        <begin position="232"/>
        <end position="256"/>
    </location>
</feature>
<keyword evidence="2" id="KW-1133">Transmembrane helix</keyword>
<dbReference type="Proteomes" id="UP000462363">
    <property type="component" value="Unassembled WGS sequence"/>
</dbReference>
<dbReference type="AlphaFoldDB" id="A0A844F843"/>
<evidence type="ECO:0000313" key="4">
    <source>
        <dbReference type="Proteomes" id="UP000462363"/>
    </source>
</evidence>
<feature type="transmembrane region" description="Helical" evidence="2">
    <location>
        <begin position="81"/>
        <end position="100"/>
    </location>
</feature>
<proteinExistence type="predicted"/>
<accession>A0A844F843</accession>
<feature type="transmembrane region" description="Helical" evidence="2">
    <location>
        <begin position="54"/>
        <end position="75"/>
    </location>
</feature>
<evidence type="ECO:0000313" key="3">
    <source>
        <dbReference type="EMBL" id="MSS41556.1"/>
    </source>
</evidence>
<keyword evidence="2" id="KW-0472">Membrane</keyword>
<organism evidence="3 4">
    <name type="scientific">Clostridium scindens (strain JCM 10418 / VPI 12708)</name>
    <dbReference type="NCBI Taxonomy" id="29347"/>
    <lineage>
        <taxon>Bacteria</taxon>
        <taxon>Bacillati</taxon>
        <taxon>Bacillota</taxon>
        <taxon>Clostridia</taxon>
        <taxon>Lachnospirales</taxon>
        <taxon>Lachnospiraceae</taxon>
    </lineage>
</organism>